<dbReference type="OrthoDB" id="9808428at2"/>
<sequence length="204" mass="23488">MTAQPKPTISEEMYLEAERTSPEKHEYYAGEVYAMAGASEQHNIIAMNVAALLHALLRGRSCRAYPSDMRVKIIKTGLYTYPDFTIVCGQSQFIDSEKRDTLINPTVIIEILSPSTERYDRGLKFQHYRTLDSLQEYILIAQDRYYIERFVRQENNAWLLSDALGHTESIPIAAIQARLRLEDVYEQVTMASNMVNMYPHPDQS</sequence>
<reference evidence="2 3" key="1">
    <citation type="journal article" date="2011" name="J. Bacteriol.">
        <title>Draft genome sequence of the anoxygenic filamentous phototrophic bacterium Oscillochloris trichoides subsp. DG-6.</title>
        <authorList>
            <person name="Kuznetsov B.B."/>
            <person name="Ivanovsky R.N."/>
            <person name="Keppen O.I."/>
            <person name="Sukhacheva M.V."/>
            <person name="Bumazhkin B.K."/>
            <person name="Patutina E.O."/>
            <person name="Beletsky A.V."/>
            <person name="Mardanov A.V."/>
            <person name="Baslerov R.V."/>
            <person name="Panteleeva A.N."/>
            <person name="Kolganova T.V."/>
            <person name="Ravin N.V."/>
            <person name="Skryabin K.G."/>
        </authorList>
    </citation>
    <scope>NUCLEOTIDE SEQUENCE [LARGE SCALE GENOMIC DNA]</scope>
    <source>
        <strain evidence="2 3">DG-6</strain>
    </source>
</reference>
<dbReference type="Pfam" id="PF05685">
    <property type="entry name" value="Uma2"/>
    <property type="match status" value="1"/>
</dbReference>
<name>E1IGQ6_9CHLR</name>
<dbReference type="SUPFAM" id="SSF52980">
    <property type="entry name" value="Restriction endonuclease-like"/>
    <property type="match status" value="1"/>
</dbReference>
<dbReference type="CDD" id="cd06260">
    <property type="entry name" value="DUF820-like"/>
    <property type="match status" value="1"/>
</dbReference>
<dbReference type="Proteomes" id="UP000054010">
    <property type="component" value="Unassembled WGS sequence"/>
</dbReference>
<dbReference type="InterPro" id="IPR012296">
    <property type="entry name" value="Nuclease_put_TT1808"/>
</dbReference>
<keyword evidence="3" id="KW-1185">Reference proteome</keyword>
<comment type="caution">
    <text evidence="2">The sequence shown here is derived from an EMBL/GenBank/DDBJ whole genome shotgun (WGS) entry which is preliminary data.</text>
</comment>
<dbReference type="HOGENOM" id="CLU_076312_6_0_0"/>
<dbReference type="PANTHER" id="PTHR36558:SF1">
    <property type="entry name" value="RESTRICTION ENDONUCLEASE DOMAIN-CONTAINING PROTEIN-RELATED"/>
    <property type="match status" value="1"/>
</dbReference>
<feature type="domain" description="Putative restriction endonuclease" evidence="1">
    <location>
        <begin position="12"/>
        <end position="175"/>
    </location>
</feature>
<evidence type="ECO:0000259" key="1">
    <source>
        <dbReference type="Pfam" id="PF05685"/>
    </source>
</evidence>
<dbReference type="Gene3D" id="3.90.1570.10">
    <property type="entry name" value="tt1808, chain A"/>
    <property type="match status" value="1"/>
</dbReference>
<organism evidence="2 3">
    <name type="scientific">Oscillochloris trichoides DG-6</name>
    <dbReference type="NCBI Taxonomy" id="765420"/>
    <lineage>
        <taxon>Bacteria</taxon>
        <taxon>Bacillati</taxon>
        <taxon>Chloroflexota</taxon>
        <taxon>Chloroflexia</taxon>
        <taxon>Chloroflexales</taxon>
        <taxon>Chloroflexineae</taxon>
        <taxon>Oscillochloridaceae</taxon>
        <taxon>Oscillochloris</taxon>
    </lineage>
</organism>
<evidence type="ECO:0000313" key="2">
    <source>
        <dbReference type="EMBL" id="EFO79643.1"/>
    </source>
</evidence>
<evidence type="ECO:0000313" key="3">
    <source>
        <dbReference type="Proteomes" id="UP000054010"/>
    </source>
</evidence>
<gene>
    <name evidence="2" type="ORF">OSCT_2507</name>
</gene>
<dbReference type="PANTHER" id="PTHR36558">
    <property type="entry name" value="GLR1098 PROTEIN"/>
    <property type="match status" value="1"/>
</dbReference>
<protein>
    <recommendedName>
        <fullName evidence="1">Putative restriction endonuclease domain-containing protein</fullName>
    </recommendedName>
</protein>
<accession>E1IGQ6</accession>
<dbReference type="InterPro" id="IPR008538">
    <property type="entry name" value="Uma2"/>
</dbReference>
<dbReference type="EMBL" id="ADVR01000110">
    <property type="protein sequence ID" value="EFO79643.1"/>
    <property type="molecule type" value="Genomic_DNA"/>
</dbReference>
<proteinExistence type="predicted"/>
<dbReference type="InterPro" id="IPR011335">
    <property type="entry name" value="Restrct_endonuc-II-like"/>
</dbReference>
<dbReference type="AlphaFoldDB" id="E1IGQ6"/>
<dbReference type="eggNOG" id="COG4636">
    <property type="taxonomic scope" value="Bacteria"/>
</dbReference>